<feature type="compositionally biased region" description="Basic and acidic residues" evidence="1">
    <location>
        <begin position="614"/>
        <end position="627"/>
    </location>
</feature>
<dbReference type="GO" id="GO:0003824">
    <property type="term" value="F:catalytic activity"/>
    <property type="evidence" value="ECO:0007669"/>
    <property type="project" value="InterPro"/>
</dbReference>
<dbReference type="STRING" id="1238425.J07HQW2_02514"/>
<feature type="region of interest" description="Disordered" evidence="1">
    <location>
        <begin position="801"/>
        <end position="851"/>
    </location>
</feature>
<dbReference type="EMBL" id="KE356561">
    <property type="protein sequence ID" value="ERG96047.1"/>
    <property type="molecule type" value="Genomic_DNA"/>
</dbReference>
<feature type="region of interest" description="Disordered" evidence="1">
    <location>
        <begin position="1"/>
        <end position="34"/>
    </location>
</feature>
<dbReference type="InterPro" id="IPR003692">
    <property type="entry name" value="Hydantoinase_B"/>
</dbReference>
<dbReference type="eggNOG" id="arCOG01512">
    <property type="taxonomic scope" value="Archaea"/>
</dbReference>
<dbReference type="Pfam" id="PF02538">
    <property type="entry name" value="Hydantoinase_B"/>
    <property type="match status" value="1"/>
</dbReference>
<dbReference type="RefSeq" id="WP_021055515.1">
    <property type="nucleotide sequence ID" value="NZ_KE356561.1"/>
</dbReference>
<evidence type="ECO:0000259" key="2">
    <source>
        <dbReference type="Pfam" id="PF02538"/>
    </source>
</evidence>
<accession>U1PQK4</accession>
<protein>
    <submittedName>
        <fullName evidence="3">N-methylhydantoinase B/acetone carboxylase, alpha subunit</fullName>
    </submittedName>
</protein>
<proteinExistence type="predicted"/>
<reference evidence="3 4" key="1">
    <citation type="journal article" date="2013" name="PLoS ONE">
        <title>Assembly-driven community genomics of a hypersaline microbial ecosystem.</title>
        <authorList>
            <person name="Podell S."/>
            <person name="Ugalde J.A."/>
            <person name="Narasingarao P."/>
            <person name="Banfield J.F."/>
            <person name="Heidelberg K.B."/>
            <person name="Allen E.E."/>
        </authorList>
    </citation>
    <scope>NUCLEOTIDE SEQUENCE [LARGE SCALE GENOMIC DNA]</scope>
    <source>
        <strain evidence="4">J07HQW2</strain>
    </source>
</reference>
<organism evidence="3 4">
    <name type="scientific">Haloquadratum walsbyi J07HQW2</name>
    <dbReference type="NCBI Taxonomy" id="1238425"/>
    <lineage>
        <taxon>Archaea</taxon>
        <taxon>Methanobacteriati</taxon>
        <taxon>Methanobacteriota</taxon>
        <taxon>Stenosarchaea group</taxon>
        <taxon>Halobacteria</taxon>
        <taxon>Halobacteriales</taxon>
        <taxon>Haloferacaceae</taxon>
        <taxon>Haloquadratum</taxon>
    </lineage>
</organism>
<dbReference type="HOGENOM" id="CLU_020413_2_0_2"/>
<evidence type="ECO:0000256" key="1">
    <source>
        <dbReference type="SAM" id="MobiDB-lite"/>
    </source>
</evidence>
<feature type="compositionally biased region" description="Polar residues" evidence="1">
    <location>
        <begin position="822"/>
        <end position="839"/>
    </location>
</feature>
<dbReference type="AlphaFoldDB" id="U1PQK4"/>
<feature type="region of interest" description="Disordered" evidence="1">
    <location>
        <begin position="597"/>
        <end position="631"/>
    </location>
</feature>
<dbReference type="Proteomes" id="UP000030710">
    <property type="component" value="Unassembled WGS sequence"/>
</dbReference>
<name>U1PQK4_9EURY</name>
<feature type="domain" description="Hydantoinase B/oxoprolinase" evidence="2">
    <location>
        <begin position="80"/>
        <end position="654"/>
    </location>
</feature>
<gene>
    <name evidence="3" type="ORF">J07HQW2_02514</name>
</gene>
<sequence>MSSEEHASDGSAEEQHGQSEESFPLMQEEQRKVRTKLQNGEGIAWGGQSLRGQFEDIEEKTDETDHYAGFEKLSLKDENPIEYEQMFAQLRGELVNARETSKEVAATPIVEQEGELCYGLFTPEGDSIAISTGIIVHIHTMSEAIKYMINHDYEESPGIEPGDIFVNNDTHVGNVHPCDIATLIPIFHDGELIAWAGGVNHVIDTGAVGPGSMNVSQASRFGDGAHYTARKIGEDFEIYNSWKNDFPDKTRTPDFLKLDERTRMTGCLMIRNAVNDLIDDYGIEKFKQLSREAIEDGRRGFRSRIQKTMLPGTYRGASFVDALYEGQDNLSRPYASENHLMHAPSELHVREDGSFQVSFEGANKWGWHPYNCTPAAIQGGIWVMLTQTVIPNKLVNDGAYYSCDFHLPEGSWANTQNTETAHAYAWHFLVSAWAPLWQHLSRGYFSRGFREEINSGNANTSNWLQGGGIDQFGKLHAVNSFEAACEGTGARYVEDGEPHAAAIWNPEGDSGDAEVWEMTEPLPFLGRNVKPNTGGAGRRTGGAGFESMRTVKDVSRWLLYEMGNGYMSSDSGLFGGYPAASGYILNAKDTDLKERFESGEDYPQSDLDPESGDFESKVEADVTRRPEGISTPKEFDEYDMYLNYLRGGSGLGDPLEREPEKVVEDIHDGYVLPRHAEDAYAVVVDQVDTEAKHNSAVQGEWELDQEATEKLRAKRMKQRAEKAKPVSEWLENERVRIQEEDLIEDVKKTYESSMRMSKQFTDFYRNFWDLSDDFRFSLSEDAAKSLENRFKTGMKKKWNNPTKSHETWLGVGRDDEPEVPYTWNSERSIQDLSGPSLSFDQAPRAQATDDD</sequence>
<evidence type="ECO:0000313" key="3">
    <source>
        <dbReference type="EMBL" id="ERG96047.1"/>
    </source>
</evidence>
<evidence type="ECO:0000313" key="4">
    <source>
        <dbReference type="Proteomes" id="UP000030710"/>
    </source>
</evidence>
<feature type="compositionally biased region" description="Basic and acidic residues" evidence="1">
    <location>
        <begin position="1"/>
        <end position="19"/>
    </location>
</feature>